<evidence type="ECO:0000256" key="1">
    <source>
        <dbReference type="ARBA" id="ARBA00022448"/>
    </source>
</evidence>
<dbReference type="InterPro" id="IPR038770">
    <property type="entry name" value="Na+/solute_symporter_sf"/>
</dbReference>
<evidence type="ECO:0000313" key="7">
    <source>
        <dbReference type="EMBL" id="QZA58553.1"/>
    </source>
</evidence>
<proteinExistence type="predicted"/>
<dbReference type="PANTHER" id="PTHR43562">
    <property type="entry name" value="NAPA-TYPE SODIUM/HYDROGEN ANTIPORTER"/>
    <property type="match status" value="1"/>
</dbReference>
<keyword evidence="3" id="KW-0915">Sodium</keyword>
<reference evidence="7 8" key="1">
    <citation type="submission" date="2020-01" db="EMBL/GenBank/DDBJ databases">
        <authorList>
            <person name="Sixt B."/>
            <person name="Schulz F."/>
            <person name="Kostanjsek R."/>
            <person name="Koestlbacher S."/>
            <person name="Collingro A."/>
            <person name="Toenshoff E."/>
            <person name="Horn M."/>
        </authorList>
    </citation>
    <scope>NUCLEOTIDE SEQUENCE [LARGE SCALE GENOMIC DNA]</scope>
    <source>
        <strain evidence="7 8">15C</strain>
    </source>
</reference>
<feature type="transmembrane region" description="Helical" evidence="6">
    <location>
        <begin position="179"/>
        <end position="195"/>
    </location>
</feature>
<evidence type="ECO:0000313" key="8">
    <source>
        <dbReference type="Proteomes" id="UP000822862"/>
    </source>
</evidence>
<keyword evidence="6" id="KW-0812">Transmembrane</keyword>
<evidence type="ECO:0000256" key="6">
    <source>
        <dbReference type="SAM" id="Phobius"/>
    </source>
</evidence>
<accession>A0ABX8Z0Y4</accession>
<feature type="transmembrane region" description="Helical" evidence="6">
    <location>
        <begin position="154"/>
        <end position="172"/>
    </location>
</feature>
<feature type="transmembrane region" description="Helical" evidence="6">
    <location>
        <begin position="327"/>
        <end position="350"/>
    </location>
</feature>
<keyword evidence="4" id="KW-0406">Ion transport</keyword>
<keyword evidence="8" id="KW-1185">Reference proteome</keyword>
<organism evidence="7 8">
    <name type="scientific">Candidatus Rhabdochlamydia porcellionis</name>
    <dbReference type="NCBI Taxonomy" id="225148"/>
    <lineage>
        <taxon>Bacteria</taxon>
        <taxon>Pseudomonadati</taxon>
        <taxon>Chlamydiota</taxon>
        <taxon>Chlamydiia</taxon>
        <taxon>Parachlamydiales</taxon>
        <taxon>Candidatus Rhabdochlamydiaceae</taxon>
        <taxon>Candidatus Rhabdochlamydia</taxon>
    </lineage>
</organism>
<evidence type="ECO:0000256" key="4">
    <source>
        <dbReference type="ARBA" id="ARBA00023065"/>
    </source>
</evidence>
<feature type="transmembrane region" description="Helical" evidence="6">
    <location>
        <begin position="129"/>
        <end position="148"/>
    </location>
</feature>
<keyword evidence="5" id="KW-0739">Sodium transport</keyword>
<feature type="transmembrane region" description="Helical" evidence="6">
    <location>
        <begin position="5"/>
        <end position="24"/>
    </location>
</feature>
<keyword evidence="6" id="KW-0472">Membrane</keyword>
<feature type="transmembrane region" description="Helical" evidence="6">
    <location>
        <begin position="264"/>
        <end position="284"/>
    </location>
</feature>
<feature type="transmembrane region" description="Helical" evidence="6">
    <location>
        <begin position="105"/>
        <end position="122"/>
    </location>
</feature>
<feature type="transmembrane region" description="Helical" evidence="6">
    <location>
        <begin position="240"/>
        <end position="258"/>
    </location>
</feature>
<feature type="transmembrane region" description="Helical" evidence="6">
    <location>
        <begin position="30"/>
        <end position="51"/>
    </location>
</feature>
<keyword evidence="2" id="KW-0050">Antiport</keyword>
<dbReference type="EMBL" id="CP075585">
    <property type="protein sequence ID" value="QZA58553.1"/>
    <property type="molecule type" value="Genomic_DNA"/>
</dbReference>
<dbReference type="RefSeq" id="WP_194844904.1">
    <property type="nucleotide sequence ID" value="NZ_CP075585.1"/>
</dbReference>
<evidence type="ECO:0000256" key="5">
    <source>
        <dbReference type="ARBA" id="ARBA00023201"/>
    </source>
</evidence>
<gene>
    <name evidence="7" type="ORF">RHAB15C_0000429</name>
</gene>
<dbReference type="Proteomes" id="UP000822862">
    <property type="component" value="Chromosome"/>
</dbReference>
<dbReference type="PANTHER" id="PTHR43562:SF3">
    <property type="entry name" value="SODIUM ION_PROTON EXCHANGER (EUROFUNG)"/>
    <property type="match status" value="1"/>
</dbReference>
<evidence type="ECO:0000256" key="3">
    <source>
        <dbReference type="ARBA" id="ARBA00023053"/>
    </source>
</evidence>
<dbReference type="Gene3D" id="1.20.1530.20">
    <property type="match status" value="1"/>
</dbReference>
<keyword evidence="6" id="KW-1133">Transmembrane helix</keyword>
<name>A0ABX8Z0Y4_9BACT</name>
<sequence>MYKIFIYSLLLIIGIIVSQTAYLAPYQSYLHFFTLTLLAYIMIEVGIEFDLNKKNLKSYGKDYLIAMTAAAFPWIFCSAYFFLFLDLTLQQSALIGRFAAPTSTGLLFAMLMAAGLASTWVFKKVRILAIFDDLDTVLFIVPLQLIYIGLQPQIIFILLITLLLLIVAYRYLHRVSLPTNKLYIFIYAVLLTGLVESLKAVDVLDLEILLPAFVLGCILKAPHKKIDPPFAMKFDNSLKFIYMFLVGCSLAKISFGHISWMMLLFHVFMLTIFANLGKLFPMFCYKKEVSLRERTALSVAMWPRGEVGAGILMISTQYQLPPIALELAGLSLTLNLALSGAFIYLVIWLIKKPLKRT</sequence>
<reference evidence="7 8" key="2">
    <citation type="submission" date="2021-05" db="EMBL/GenBank/DDBJ databases">
        <title>Ecology and evolution of chlamydial symbionts of arthropods.</title>
        <authorList>
            <person name="Halter T."/>
            <person name="Sixt B.S."/>
            <person name="Toenshoff E.R."/>
            <person name="Koestlbacher S."/>
            <person name="Schulz F."/>
            <person name="Kostanjsek R."/>
            <person name="Collingro A."/>
            <person name="Hendrickx F."/>
            <person name="Horn M."/>
        </authorList>
    </citation>
    <scope>NUCLEOTIDE SEQUENCE [LARGE SCALE GENOMIC DNA]</scope>
    <source>
        <strain evidence="7 8">15C</strain>
    </source>
</reference>
<feature type="transmembrane region" description="Helical" evidence="6">
    <location>
        <begin position="63"/>
        <end position="85"/>
    </location>
</feature>
<keyword evidence="1" id="KW-0813">Transport</keyword>
<evidence type="ECO:0000256" key="2">
    <source>
        <dbReference type="ARBA" id="ARBA00022449"/>
    </source>
</evidence>
<protein>
    <submittedName>
        <fullName evidence="7">Sodium/hydrogen exchanger family</fullName>
    </submittedName>
</protein>